<proteinExistence type="inferred from homology"/>
<dbReference type="InterPro" id="IPR011765">
    <property type="entry name" value="Pept_M16_N"/>
</dbReference>
<dbReference type="GO" id="GO:0046872">
    <property type="term" value="F:metal ion binding"/>
    <property type="evidence" value="ECO:0007669"/>
    <property type="project" value="InterPro"/>
</dbReference>
<evidence type="ECO:0000256" key="5">
    <source>
        <dbReference type="SAM" id="SignalP"/>
    </source>
</evidence>
<feature type="signal peptide" evidence="5">
    <location>
        <begin position="1"/>
        <end position="23"/>
    </location>
</feature>
<dbReference type="GO" id="GO:0006508">
    <property type="term" value="P:proteolysis"/>
    <property type="evidence" value="ECO:0007669"/>
    <property type="project" value="InterPro"/>
</dbReference>
<dbReference type="InterPro" id="IPR007863">
    <property type="entry name" value="Peptidase_M16_C"/>
</dbReference>
<dbReference type="EMBL" id="AAOF01000003">
    <property type="protein sequence ID" value="EAR22312.1"/>
    <property type="molecule type" value="Genomic_DNA"/>
</dbReference>
<dbReference type="Pfam" id="PF00675">
    <property type="entry name" value="Peptidase_M16"/>
    <property type="match status" value="1"/>
</dbReference>
<evidence type="ECO:0000313" key="9">
    <source>
        <dbReference type="Proteomes" id="UP000003374"/>
    </source>
</evidence>
<reference evidence="8 9" key="1">
    <citation type="submission" date="2006-02" db="EMBL/GenBank/DDBJ databases">
        <authorList>
            <person name="Waterbury J."/>
            <person name="Ferriera S."/>
            <person name="Johnson J."/>
            <person name="Kravitz S."/>
            <person name="Halpern A."/>
            <person name="Remington K."/>
            <person name="Beeson K."/>
            <person name="Tran B."/>
            <person name="Rogers Y.-H."/>
            <person name="Friedman R."/>
            <person name="Venter J.C."/>
        </authorList>
    </citation>
    <scope>NUCLEOTIDE SEQUENCE [LARGE SCALE GENOMIC DNA]</scope>
    <source>
        <strain evidence="8 9">Nb-231</strain>
    </source>
</reference>
<dbReference type="MEROPS" id="M16.019"/>
<name>A4BP11_9GAMM</name>
<protein>
    <submittedName>
        <fullName evidence="8">Peptidase, M16 family protein</fullName>
    </submittedName>
</protein>
<feature type="chain" id="PRO_5002666786" evidence="5">
    <location>
        <begin position="24"/>
        <end position="467"/>
    </location>
</feature>
<keyword evidence="5" id="KW-0732">Signal</keyword>
<dbReference type="GO" id="GO:0004222">
    <property type="term" value="F:metalloendopeptidase activity"/>
    <property type="evidence" value="ECO:0007669"/>
    <property type="project" value="InterPro"/>
</dbReference>
<dbReference type="Gene3D" id="3.30.830.10">
    <property type="entry name" value="Metalloenzyme, LuxS/M16 peptidase-like"/>
    <property type="match status" value="2"/>
</dbReference>
<dbReference type="SUPFAM" id="SSF63411">
    <property type="entry name" value="LuxS/MPP-like metallohydrolase"/>
    <property type="match status" value="2"/>
</dbReference>
<dbReference type="HOGENOM" id="CLU_009902_1_0_6"/>
<accession>A4BP11</accession>
<dbReference type="Pfam" id="PF05193">
    <property type="entry name" value="Peptidase_M16_C"/>
    <property type="match status" value="1"/>
</dbReference>
<comment type="similarity">
    <text evidence="2 3">Belongs to the peptidase M16 family.</text>
</comment>
<dbReference type="PROSITE" id="PS00143">
    <property type="entry name" value="INSULINASE"/>
    <property type="match status" value="1"/>
</dbReference>
<dbReference type="eggNOG" id="COG0612">
    <property type="taxonomic scope" value="Bacteria"/>
</dbReference>
<dbReference type="InterPro" id="IPR050361">
    <property type="entry name" value="MPP/UQCRC_Complex"/>
</dbReference>
<dbReference type="InterPro" id="IPR011249">
    <property type="entry name" value="Metalloenz_LuxS/M16"/>
</dbReference>
<feature type="domain" description="Peptidase M16 N-terminal" evidence="6">
    <location>
        <begin position="45"/>
        <end position="183"/>
    </location>
</feature>
<feature type="region of interest" description="Disordered" evidence="4">
    <location>
        <begin position="448"/>
        <end position="467"/>
    </location>
</feature>
<feature type="domain" description="Peptidase M16 C-terminal" evidence="7">
    <location>
        <begin position="200"/>
        <end position="384"/>
    </location>
</feature>
<organism evidence="8 9">
    <name type="scientific">Nitrococcus mobilis Nb-231</name>
    <dbReference type="NCBI Taxonomy" id="314278"/>
    <lineage>
        <taxon>Bacteria</taxon>
        <taxon>Pseudomonadati</taxon>
        <taxon>Pseudomonadota</taxon>
        <taxon>Gammaproteobacteria</taxon>
        <taxon>Chromatiales</taxon>
        <taxon>Ectothiorhodospiraceae</taxon>
        <taxon>Nitrococcus</taxon>
    </lineage>
</organism>
<evidence type="ECO:0000256" key="2">
    <source>
        <dbReference type="ARBA" id="ARBA00007261"/>
    </source>
</evidence>
<dbReference type="PANTHER" id="PTHR11851:SF49">
    <property type="entry name" value="MITOCHONDRIAL-PROCESSING PEPTIDASE SUBUNIT ALPHA"/>
    <property type="match status" value="1"/>
</dbReference>
<dbReference type="STRING" id="314278.NB231_11269"/>
<dbReference type="PANTHER" id="PTHR11851">
    <property type="entry name" value="METALLOPROTEASE"/>
    <property type="match status" value="1"/>
</dbReference>
<comment type="caution">
    <text evidence="8">The sequence shown here is derived from an EMBL/GenBank/DDBJ whole genome shotgun (WGS) entry which is preliminary data.</text>
</comment>
<dbReference type="AlphaFoldDB" id="A4BP11"/>
<evidence type="ECO:0000259" key="6">
    <source>
        <dbReference type="Pfam" id="PF00675"/>
    </source>
</evidence>
<evidence type="ECO:0000256" key="3">
    <source>
        <dbReference type="RuleBase" id="RU004447"/>
    </source>
</evidence>
<evidence type="ECO:0000256" key="4">
    <source>
        <dbReference type="SAM" id="MobiDB-lite"/>
    </source>
</evidence>
<evidence type="ECO:0000259" key="7">
    <source>
        <dbReference type="Pfam" id="PF05193"/>
    </source>
</evidence>
<evidence type="ECO:0000256" key="1">
    <source>
        <dbReference type="ARBA" id="ARBA00001947"/>
    </source>
</evidence>
<gene>
    <name evidence="8" type="ORF">NB231_11269</name>
</gene>
<evidence type="ECO:0000313" key="8">
    <source>
        <dbReference type="EMBL" id="EAR22312.1"/>
    </source>
</evidence>
<comment type="cofactor">
    <cofactor evidence="1">
        <name>Zn(2+)</name>
        <dbReference type="ChEBI" id="CHEBI:29105"/>
    </cofactor>
</comment>
<sequence>MTRTAIVMLLTGLLLYSTVCASADDSAPSTEQWPVSEYRLDNGMRVIVREDHRAPVVVSQVWYRVGSGYERLGRTGISHLLEHMMFKGTAKHPPGELLRIIARNGGRQNAFTGRDFTVYFQQLAADRLEIAFRLEADRMQNLILDAQELAKERQVVMEERRMRVTDQPRSHFGEHFNTIAYPASPYAWPGLGWQADLEAITLAELRGWYARWYAPGNALLVVVGDVQPEHVLRLAKAAFGKVPARATTHPHRENYLQAPGERRLVMHSKEAKVPYVLLGYQVPSVATAQERDEIYALMVLASILDGGKGARLSQELVRDRRIAASAGAGYSAVARLDSLFVLDAVPSDAEVAIDSLVKALREQVQRLQSEPVDTETLERAKNLLLADHLYELDSMFYQAMQIGMLETAGVDWRMLEVYPGKIRAVSAASVQAVARKYLIPSRLTVGTLLPQTPPDDDAQTGNGEGRS</sequence>
<dbReference type="Proteomes" id="UP000003374">
    <property type="component" value="Unassembled WGS sequence"/>
</dbReference>
<keyword evidence="9" id="KW-1185">Reference proteome</keyword>
<dbReference type="RefSeq" id="WP_005002595.1">
    <property type="nucleotide sequence ID" value="NZ_CH672427.1"/>
</dbReference>
<dbReference type="InterPro" id="IPR001431">
    <property type="entry name" value="Pept_M16_Zn_BS"/>
</dbReference>